<dbReference type="EMBL" id="GGEC01023552">
    <property type="protein sequence ID" value="MBX04036.1"/>
    <property type="molecule type" value="Transcribed_RNA"/>
</dbReference>
<keyword evidence="1" id="KW-0808">Transferase</keyword>
<accession>A0A2P2KE91</accession>
<reference evidence="1" key="1">
    <citation type="submission" date="2018-02" db="EMBL/GenBank/DDBJ databases">
        <title>Rhizophora mucronata_Transcriptome.</title>
        <authorList>
            <person name="Meera S.P."/>
            <person name="Sreeshan A."/>
            <person name="Augustine A."/>
        </authorList>
    </citation>
    <scope>NUCLEOTIDE SEQUENCE</scope>
    <source>
        <tissue evidence="1">Leaf</tissue>
    </source>
</reference>
<organism evidence="1">
    <name type="scientific">Rhizophora mucronata</name>
    <name type="common">Asiatic mangrove</name>
    <dbReference type="NCBI Taxonomy" id="61149"/>
    <lineage>
        <taxon>Eukaryota</taxon>
        <taxon>Viridiplantae</taxon>
        <taxon>Streptophyta</taxon>
        <taxon>Embryophyta</taxon>
        <taxon>Tracheophyta</taxon>
        <taxon>Spermatophyta</taxon>
        <taxon>Magnoliopsida</taxon>
        <taxon>eudicotyledons</taxon>
        <taxon>Gunneridae</taxon>
        <taxon>Pentapetalae</taxon>
        <taxon>rosids</taxon>
        <taxon>fabids</taxon>
        <taxon>Malpighiales</taxon>
        <taxon>Rhizophoraceae</taxon>
        <taxon>Rhizophora</taxon>
    </lineage>
</organism>
<proteinExistence type="predicted"/>
<evidence type="ECO:0000313" key="1">
    <source>
        <dbReference type="EMBL" id="MBX04036.1"/>
    </source>
</evidence>
<dbReference type="AlphaFoldDB" id="A0A2P2KE91"/>
<dbReference type="GO" id="GO:0016740">
    <property type="term" value="F:transferase activity"/>
    <property type="evidence" value="ECO:0007669"/>
    <property type="project" value="UniProtKB-KW"/>
</dbReference>
<name>A0A2P2KE91_RHIMU</name>
<protein>
    <submittedName>
        <fullName evidence="1">N-acetyltransferase</fullName>
    </submittedName>
</protein>
<sequence length="53" mass="6077">MSIHCYQQGASIHQCQDGLSSPCLHPKFLRMVNCNIRIMNFAVLEQARVLQFV</sequence>